<dbReference type="OMA" id="RSETWYT"/>
<keyword evidence="3" id="KW-0677">Repeat</keyword>
<evidence type="ECO:0000256" key="4">
    <source>
        <dbReference type="SAM" id="MobiDB-lite"/>
    </source>
</evidence>
<dbReference type="PANTHER" id="PTHR24373">
    <property type="entry name" value="SLIT RELATED LEUCINE-RICH REPEAT NEURONAL PROTEIN"/>
    <property type="match status" value="1"/>
</dbReference>
<dbReference type="SMART" id="SM00365">
    <property type="entry name" value="LRR_SD22"/>
    <property type="match status" value="12"/>
</dbReference>
<dbReference type="InterPro" id="IPR001611">
    <property type="entry name" value="Leu-rich_rpt"/>
</dbReference>
<accession>A0A226DYR7</accession>
<feature type="chain" id="PRO_5012940327" evidence="5">
    <location>
        <begin position="22"/>
        <end position="1220"/>
    </location>
</feature>
<dbReference type="Gene3D" id="3.80.10.10">
    <property type="entry name" value="Ribonuclease Inhibitor"/>
    <property type="match status" value="7"/>
</dbReference>
<dbReference type="OrthoDB" id="10027416at2759"/>
<keyword evidence="7" id="KW-1185">Reference proteome</keyword>
<dbReference type="SMART" id="SM00364">
    <property type="entry name" value="LRR_BAC"/>
    <property type="match status" value="12"/>
</dbReference>
<dbReference type="PROSITE" id="PS51450">
    <property type="entry name" value="LRR"/>
    <property type="match status" value="10"/>
</dbReference>
<feature type="signal peptide" evidence="5">
    <location>
        <begin position="1"/>
        <end position="21"/>
    </location>
</feature>
<dbReference type="STRING" id="158441.A0A226DYR7"/>
<evidence type="ECO:0000256" key="5">
    <source>
        <dbReference type="SAM" id="SignalP"/>
    </source>
</evidence>
<dbReference type="Pfam" id="PF13855">
    <property type="entry name" value="LRR_8"/>
    <property type="match status" value="8"/>
</dbReference>
<evidence type="ECO:0000256" key="3">
    <source>
        <dbReference type="ARBA" id="ARBA00022737"/>
    </source>
</evidence>
<evidence type="ECO:0000256" key="1">
    <source>
        <dbReference type="ARBA" id="ARBA00022614"/>
    </source>
</evidence>
<dbReference type="InterPro" id="IPR050328">
    <property type="entry name" value="Dev_Immune_Receptor"/>
</dbReference>
<evidence type="ECO:0000313" key="7">
    <source>
        <dbReference type="Proteomes" id="UP000198287"/>
    </source>
</evidence>
<evidence type="ECO:0000313" key="6">
    <source>
        <dbReference type="EMBL" id="OXA50592.1"/>
    </source>
</evidence>
<dbReference type="GO" id="GO:0031012">
    <property type="term" value="C:extracellular matrix"/>
    <property type="evidence" value="ECO:0007669"/>
    <property type="project" value="TreeGrafter"/>
</dbReference>
<dbReference type="Proteomes" id="UP000198287">
    <property type="component" value="Unassembled WGS sequence"/>
</dbReference>
<dbReference type="AlphaFoldDB" id="A0A226DYR7"/>
<dbReference type="Pfam" id="PF00560">
    <property type="entry name" value="LRR_1"/>
    <property type="match status" value="1"/>
</dbReference>
<dbReference type="InterPro" id="IPR032675">
    <property type="entry name" value="LRR_dom_sf"/>
</dbReference>
<dbReference type="PANTHER" id="PTHR24373:SF275">
    <property type="entry name" value="TIR DOMAIN-CONTAINING PROTEIN"/>
    <property type="match status" value="1"/>
</dbReference>
<feature type="region of interest" description="Disordered" evidence="4">
    <location>
        <begin position="1189"/>
        <end position="1220"/>
    </location>
</feature>
<reference evidence="6 7" key="1">
    <citation type="submission" date="2015-12" db="EMBL/GenBank/DDBJ databases">
        <title>The genome of Folsomia candida.</title>
        <authorList>
            <person name="Faddeeva A."/>
            <person name="Derks M.F."/>
            <person name="Anvar Y."/>
            <person name="Smit S."/>
            <person name="Van Straalen N."/>
            <person name="Roelofs D."/>
        </authorList>
    </citation>
    <scope>NUCLEOTIDE SEQUENCE [LARGE SCALE GENOMIC DNA]</scope>
    <source>
        <strain evidence="6 7">VU population</strain>
        <tissue evidence="6">Whole body</tissue>
    </source>
</reference>
<sequence>MAKFCGVFAFVALLFVTTIHGEIVCPAYQEIPFCSCFVLDDQLHIQCSGSDIPALKKSLQVLNGPVKSYSVYDLDSRAAILPDGVTDNVTSPVYHLQISHSSLEDLAENSLRGLSKSLESLAIVSSRLKFIPQTTLSTLRRLKILDFEGNQVQELGPYSFHNILLQKLNLKGNLLENVSEHAFWGLEETLMDVDMSENKLKTVPFPALRRLHLLSSLSLAWNELTDLAALLPPTLPPPPPAEPSRSKKSGAFDVIRNSLKAGTPPNNLLPANNAPHHPTTTSMDWPLLKYLNLNSNYLRSLHRGTFNSMRNLRTVSIHLNSIEVIDPATFFPLVELESIDLSHNKLSLLPSPTFQENVKLVSIDLSNNHLHSIGEGLFQNLFELRELFLNGNNIIQLTSPTFLGSPQISILYLQGNAVKYLESGIFFPLKNLTEVRLSDNFLRILPQDVFLRNEHLTSVSLDGNLLGKVVPGTFQTCRGLRELRLQNNEITTIPAGVLEGLETLEEVHLENNRLNGIKGLDNLRRIRHVTLSRNSFEKVTADMLPGTELSSLSLGHNNIKGISDGAFANQTTLSLLYLGNNRLTRLGQRAFSGLRSLERLYLQRNNISWIHGDAFSSQTKALQYLDLSFNQLKTINRAIFSGLAFIEEINLSHNDISTLEDGSFSNLRSLRILDLSTNRIQSLHYASTFHPAGLEILKICCNTLSELLIGIPATSSSSSLSSGETGSLTSPRFQSPPIALKELDLQQNDLTGSVVRQLNLGRLEVLQISGNNLTDMDENMLDGFPSLNFFSAEKSHITSLPGNVFKLNLNLAVIRLSDNFISHIPDSVFIPAGIGGGQAGAGVSPLRELHLRHNRLRAFPYKALGNSTLLEVLTLSGNRINTLDLNRIMLPRIKQLDMNDNRLTKIMGGSMTKSTPLLQVVDFGENNISRVSDDLVRNVSLTQINFGGNSLQKVPFAFSERFVTSAFVLNMSGNPLINFYTENHPSRNFSVMDLYLCETNVSFLTSEEFKIYPRLHRLVIKRNPLTLLPPAGFSSLQNLNLLDLSENAIEDLKHDSFIGLVTLKSLNLSHNSIKTLQPFHPHLAGLQDLDLSFNQLSRLSPETFANLISLVTLRIRGNWLTGLPAELFGPLARLAVLDLSHNFIESVPSTVLRHLETRISTLKLEESVHRVQDNHVFWASSRPQSRGGGKCGLGGWVPNRNQGESGESMEQGMNIWRDRS</sequence>
<dbReference type="SUPFAM" id="SSF52058">
    <property type="entry name" value="L domain-like"/>
    <property type="match status" value="4"/>
</dbReference>
<keyword evidence="1" id="KW-0433">Leucine-rich repeat</keyword>
<keyword evidence="2 5" id="KW-0732">Signal</keyword>
<protein>
    <submittedName>
        <fullName evidence="6">Insulin-like growth factor-binding protein complex acid labile subunit</fullName>
    </submittedName>
</protein>
<dbReference type="FunFam" id="3.80.10.10:FF:001164">
    <property type="entry name" value="GH01279p"/>
    <property type="match status" value="1"/>
</dbReference>
<evidence type="ECO:0000256" key="2">
    <source>
        <dbReference type="ARBA" id="ARBA00022729"/>
    </source>
</evidence>
<dbReference type="InterPro" id="IPR003591">
    <property type="entry name" value="Leu-rich_rpt_typical-subtyp"/>
</dbReference>
<dbReference type="GO" id="GO:0005615">
    <property type="term" value="C:extracellular space"/>
    <property type="evidence" value="ECO:0007669"/>
    <property type="project" value="TreeGrafter"/>
</dbReference>
<dbReference type="SMART" id="SM00369">
    <property type="entry name" value="LRR_TYP"/>
    <property type="match status" value="30"/>
</dbReference>
<gene>
    <name evidence="6" type="ORF">Fcan01_14435</name>
</gene>
<dbReference type="EMBL" id="LNIX01000008">
    <property type="protein sequence ID" value="OXA50592.1"/>
    <property type="molecule type" value="Genomic_DNA"/>
</dbReference>
<comment type="caution">
    <text evidence="6">The sequence shown here is derived from an EMBL/GenBank/DDBJ whole genome shotgun (WGS) entry which is preliminary data.</text>
</comment>
<proteinExistence type="predicted"/>
<organism evidence="6 7">
    <name type="scientific">Folsomia candida</name>
    <name type="common">Springtail</name>
    <dbReference type="NCBI Taxonomy" id="158441"/>
    <lineage>
        <taxon>Eukaryota</taxon>
        <taxon>Metazoa</taxon>
        <taxon>Ecdysozoa</taxon>
        <taxon>Arthropoda</taxon>
        <taxon>Hexapoda</taxon>
        <taxon>Collembola</taxon>
        <taxon>Entomobryomorpha</taxon>
        <taxon>Isotomoidea</taxon>
        <taxon>Isotomidae</taxon>
        <taxon>Proisotominae</taxon>
        <taxon>Folsomia</taxon>
    </lineage>
</organism>
<name>A0A226DYR7_FOLCA</name>